<dbReference type="PROSITE" id="PS51186">
    <property type="entry name" value="GNAT"/>
    <property type="match status" value="1"/>
</dbReference>
<name>A0AAN9TYI2_9PEZI</name>
<evidence type="ECO:0000313" key="3">
    <source>
        <dbReference type="EMBL" id="KAK7733093.1"/>
    </source>
</evidence>
<protein>
    <recommendedName>
        <fullName evidence="2">N-acetyltransferase domain-containing protein</fullName>
    </recommendedName>
</protein>
<feature type="region of interest" description="Disordered" evidence="1">
    <location>
        <begin position="1"/>
        <end position="24"/>
    </location>
</feature>
<evidence type="ECO:0000313" key="4">
    <source>
        <dbReference type="Proteomes" id="UP001320245"/>
    </source>
</evidence>
<keyword evidence="4" id="KW-1185">Reference proteome</keyword>
<dbReference type="Proteomes" id="UP001320245">
    <property type="component" value="Unassembled WGS sequence"/>
</dbReference>
<gene>
    <name evidence="3" type="ORF">SLS53_008281</name>
</gene>
<dbReference type="InterPro" id="IPR000182">
    <property type="entry name" value="GNAT_dom"/>
</dbReference>
<comment type="caution">
    <text evidence="3">The sequence shown here is derived from an EMBL/GenBank/DDBJ whole genome shotgun (WGS) entry which is preliminary data.</text>
</comment>
<dbReference type="AlphaFoldDB" id="A0AAN9TYI2"/>
<dbReference type="GO" id="GO:0016747">
    <property type="term" value="F:acyltransferase activity, transferring groups other than amino-acyl groups"/>
    <property type="evidence" value="ECO:0007669"/>
    <property type="project" value="InterPro"/>
</dbReference>
<proteinExistence type="predicted"/>
<feature type="compositionally biased region" description="Basic and acidic residues" evidence="1">
    <location>
        <begin position="1"/>
        <end position="12"/>
    </location>
</feature>
<dbReference type="EMBL" id="JAJSPL020000048">
    <property type="protein sequence ID" value="KAK7733093.1"/>
    <property type="molecule type" value="Genomic_DNA"/>
</dbReference>
<organism evidence="3 4">
    <name type="scientific">Cytospora paraplurivora</name>
    <dbReference type="NCBI Taxonomy" id="2898453"/>
    <lineage>
        <taxon>Eukaryota</taxon>
        <taxon>Fungi</taxon>
        <taxon>Dikarya</taxon>
        <taxon>Ascomycota</taxon>
        <taxon>Pezizomycotina</taxon>
        <taxon>Sordariomycetes</taxon>
        <taxon>Sordariomycetidae</taxon>
        <taxon>Diaporthales</taxon>
        <taxon>Cytosporaceae</taxon>
        <taxon>Cytospora</taxon>
    </lineage>
</organism>
<dbReference type="Gene3D" id="3.40.630.30">
    <property type="match status" value="1"/>
</dbReference>
<reference evidence="3 4" key="1">
    <citation type="journal article" date="2023" name="PLoS ONE">
        <title>Cytospora paraplurivora sp. nov. isolated from orchards with fruit tree decline syndrome in Ontario, Canada.</title>
        <authorList>
            <person name="Ilyukhin E."/>
            <person name="Nguyen H.D.T."/>
            <person name="Castle A.J."/>
            <person name="Ellouze W."/>
        </authorList>
    </citation>
    <scope>NUCLEOTIDE SEQUENCE [LARGE SCALE GENOMIC DNA]</scope>
    <source>
        <strain evidence="3 4">FDS-564</strain>
    </source>
</reference>
<sequence length="282" mass="30883">MTEHDPLVKHLPSDPLPEGAPKPKLKNTEHIKVFSVGDEPVVLVVEQRKRETLITQPWLSAQDDDFLAQQLVKTIRSLYLKPGKPVAIQVGSSLTALNRTLQGQGAVVASQVMTKPVDKNAVPTPADNVHPRDMNENEVTTFLTSTEDDFARSLLENGAHPSDWDDARAKSRGAFEAVVPEGGKTPGHLFLVVEDDEGERVALLWVALDGEARQSYCYKIEVEAGKRRLGFGRETVAIWERYAVGQGAVSMGLNVFGNNLAAQRLYAGAGFTVATTLFRVEK</sequence>
<accession>A0AAN9TYI2</accession>
<feature type="domain" description="N-acetyltransferase" evidence="2">
    <location>
        <begin position="153"/>
        <end position="282"/>
    </location>
</feature>
<dbReference type="Pfam" id="PF00583">
    <property type="entry name" value="Acetyltransf_1"/>
    <property type="match status" value="1"/>
</dbReference>
<evidence type="ECO:0000259" key="2">
    <source>
        <dbReference type="PROSITE" id="PS51186"/>
    </source>
</evidence>
<dbReference type="SUPFAM" id="SSF55729">
    <property type="entry name" value="Acyl-CoA N-acyltransferases (Nat)"/>
    <property type="match status" value="1"/>
</dbReference>
<dbReference type="InterPro" id="IPR016181">
    <property type="entry name" value="Acyl_CoA_acyltransferase"/>
</dbReference>
<evidence type="ECO:0000256" key="1">
    <source>
        <dbReference type="SAM" id="MobiDB-lite"/>
    </source>
</evidence>